<dbReference type="PANTHER" id="PTHR11364:SF27">
    <property type="entry name" value="SULFURTRANSFERASE"/>
    <property type="match status" value="1"/>
</dbReference>
<gene>
    <name evidence="8" type="primary">sseA_1</name>
    <name evidence="8" type="ORF">LAX5112_00111</name>
</gene>
<dbReference type="Gene3D" id="3.40.250.10">
    <property type="entry name" value="Rhodanese-like domain"/>
    <property type="match status" value="2"/>
</dbReference>
<dbReference type="OrthoDB" id="9781034at2"/>
<organism evidence="8 9">
    <name type="scientific">Roseibium alexandrii</name>
    <dbReference type="NCBI Taxonomy" id="388408"/>
    <lineage>
        <taxon>Bacteria</taxon>
        <taxon>Pseudomonadati</taxon>
        <taxon>Pseudomonadota</taxon>
        <taxon>Alphaproteobacteria</taxon>
        <taxon>Hyphomicrobiales</taxon>
        <taxon>Stappiaceae</taxon>
        <taxon>Roseibium</taxon>
    </lineage>
</organism>
<sequence>MTYHPLVSTDWLADHLDAPDVVVVNAWMPPVTTPHAKPVYPDTHIPGAVFFDVNEICDKNSDLPHMLPAPHVFSSAMRKLGIGDGQTIVVYDDFGFYSAARVWWTFRTFGVENVYVLDGGIPKWQAENRPVNDDPVRRPERHFSARLDHSAVANLSTVKTLSASEDGQILDARSAARFAGDAPEPRQGLRSGHMPNALNLPFTDLISEDGTFKQRDGLEQAFKNAGVDLSRPVTTTCGSGVTAAILTLALTVLGTREVSLYDGSWSEWGAREDTDVVTGAN</sequence>
<reference evidence="9" key="1">
    <citation type="submission" date="2015-07" db="EMBL/GenBank/DDBJ databases">
        <authorList>
            <person name="Rodrigo-Torres Lidia"/>
            <person name="Arahal R.David."/>
        </authorList>
    </citation>
    <scope>NUCLEOTIDE SEQUENCE [LARGE SCALE GENOMIC DNA]</scope>
    <source>
        <strain evidence="9">CECT 5112</strain>
    </source>
</reference>
<dbReference type="FunFam" id="3.40.250.10:FF:000015">
    <property type="entry name" value="Sulfurtransferase"/>
    <property type="match status" value="1"/>
</dbReference>
<keyword evidence="3 6" id="KW-0808">Transferase</keyword>
<dbReference type="GO" id="GO:0005737">
    <property type="term" value="C:cytoplasm"/>
    <property type="evidence" value="ECO:0007669"/>
    <property type="project" value="UniProtKB-SubCell"/>
</dbReference>
<dbReference type="Proteomes" id="UP000053235">
    <property type="component" value="Unassembled WGS sequence"/>
</dbReference>
<dbReference type="EMBL" id="CXWD01000001">
    <property type="protein sequence ID" value="CTQ63909.1"/>
    <property type="molecule type" value="Genomic_DNA"/>
</dbReference>
<evidence type="ECO:0000256" key="5">
    <source>
        <dbReference type="ARBA" id="ARBA00051793"/>
    </source>
</evidence>
<keyword evidence="9" id="KW-1185">Reference proteome</keyword>
<proteinExistence type="predicted"/>
<keyword evidence="2" id="KW-0963">Cytoplasm</keyword>
<dbReference type="NCBIfam" id="NF008557">
    <property type="entry name" value="PRK11493.1"/>
    <property type="match status" value="1"/>
</dbReference>
<keyword evidence="8" id="KW-0670">Pyruvate</keyword>
<dbReference type="PROSITE" id="PS00380">
    <property type="entry name" value="RHODANESE_1"/>
    <property type="match status" value="1"/>
</dbReference>
<evidence type="ECO:0000313" key="8">
    <source>
        <dbReference type="EMBL" id="CTQ63909.1"/>
    </source>
</evidence>
<dbReference type="InterPro" id="IPR045078">
    <property type="entry name" value="TST/MPST-like"/>
</dbReference>
<protein>
    <recommendedName>
        <fullName evidence="6">Sulfurtransferase</fullName>
    </recommendedName>
</protein>
<dbReference type="PROSITE" id="PS50206">
    <property type="entry name" value="RHODANESE_3"/>
    <property type="match status" value="2"/>
</dbReference>
<evidence type="ECO:0000313" key="9">
    <source>
        <dbReference type="Proteomes" id="UP000053235"/>
    </source>
</evidence>
<dbReference type="Pfam" id="PF00581">
    <property type="entry name" value="Rhodanese"/>
    <property type="match status" value="2"/>
</dbReference>
<evidence type="ECO:0000256" key="6">
    <source>
        <dbReference type="RuleBase" id="RU000507"/>
    </source>
</evidence>
<evidence type="ECO:0000256" key="1">
    <source>
        <dbReference type="ARBA" id="ARBA00004496"/>
    </source>
</evidence>
<dbReference type="AlphaFoldDB" id="A0A0M6ZMC2"/>
<keyword evidence="4" id="KW-0677">Repeat</keyword>
<dbReference type="InterPro" id="IPR001307">
    <property type="entry name" value="Thiosulphate_STrfase_CS"/>
</dbReference>
<dbReference type="PANTHER" id="PTHR11364">
    <property type="entry name" value="THIOSULFATE SULFERTANSFERASE"/>
    <property type="match status" value="1"/>
</dbReference>
<evidence type="ECO:0000256" key="3">
    <source>
        <dbReference type="ARBA" id="ARBA00022679"/>
    </source>
</evidence>
<dbReference type="FunFam" id="3.40.250.10:FF:000001">
    <property type="entry name" value="Sulfurtransferase"/>
    <property type="match status" value="1"/>
</dbReference>
<dbReference type="InterPro" id="IPR036873">
    <property type="entry name" value="Rhodanese-like_dom_sf"/>
</dbReference>
<evidence type="ECO:0000256" key="2">
    <source>
        <dbReference type="ARBA" id="ARBA00022490"/>
    </source>
</evidence>
<feature type="domain" description="Rhodanese" evidence="7">
    <location>
        <begin position="44"/>
        <end position="133"/>
    </location>
</feature>
<dbReference type="SMART" id="SM00450">
    <property type="entry name" value="RHOD"/>
    <property type="match status" value="2"/>
</dbReference>
<dbReference type="GO" id="GO:0016784">
    <property type="term" value="F:3-mercaptopyruvate sulfurtransferase activity"/>
    <property type="evidence" value="ECO:0007669"/>
    <property type="project" value="UniProtKB-EC"/>
</dbReference>
<dbReference type="CDD" id="cd01448">
    <property type="entry name" value="TST_Repeat_1"/>
    <property type="match status" value="1"/>
</dbReference>
<dbReference type="RefSeq" id="WP_055670144.1">
    <property type="nucleotide sequence ID" value="NZ_CXWD01000001.1"/>
</dbReference>
<name>A0A0M6ZMC2_9HYPH</name>
<dbReference type="CDD" id="cd01449">
    <property type="entry name" value="TST_Repeat_2"/>
    <property type="match status" value="1"/>
</dbReference>
<evidence type="ECO:0000259" key="7">
    <source>
        <dbReference type="PROSITE" id="PS50206"/>
    </source>
</evidence>
<comment type="catalytic activity">
    <reaction evidence="5">
        <text>2-oxo-3-sulfanylpropanoate + [thioredoxin]-dithiol = [thioredoxin]-disulfide + hydrogen sulfide + pyruvate + H(+)</text>
        <dbReference type="Rhea" id="RHEA:21740"/>
        <dbReference type="Rhea" id="RHEA-COMP:10698"/>
        <dbReference type="Rhea" id="RHEA-COMP:10700"/>
        <dbReference type="ChEBI" id="CHEBI:15361"/>
        <dbReference type="ChEBI" id="CHEBI:15378"/>
        <dbReference type="ChEBI" id="CHEBI:29919"/>
        <dbReference type="ChEBI" id="CHEBI:29950"/>
        <dbReference type="ChEBI" id="CHEBI:50058"/>
        <dbReference type="ChEBI" id="CHEBI:57678"/>
        <dbReference type="EC" id="2.8.1.2"/>
    </reaction>
    <physiologicalReaction direction="left-to-right" evidence="5">
        <dbReference type="Rhea" id="RHEA:21741"/>
    </physiologicalReaction>
</comment>
<evidence type="ECO:0000256" key="4">
    <source>
        <dbReference type="ARBA" id="ARBA00022737"/>
    </source>
</evidence>
<feature type="domain" description="Rhodanese" evidence="7">
    <location>
        <begin position="163"/>
        <end position="277"/>
    </location>
</feature>
<dbReference type="InterPro" id="IPR001763">
    <property type="entry name" value="Rhodanese-like_dom"/>
</dbReference>
<comment type="subcellular location">
    <subcellularLocation>
        <location evidence="1">Cytoplasm</location>
    </subcellularLocation>
</comment>
<dbReference type="PROSITE" id="PS00683">
    <property type="entry name" value="RHODANESE_2"/>
    <property type="match status" value="1"/>
</dbReference>
<accession>A0A0M6ZMC2</accession>
<dbReference type="STRING" id="388408.LAX5112_00111"/>
<dbReference type="GO" id="GO:0004792">
    <property type="term" value="F:thiosulfate-cyanide sulfurtransferase activity"/>
    <property type="evidence" value="ECO:0007669"/>
    <property type="project" value="InterPro"/>
</dbReference>
<dbReference type="SUPFAM" id="SSF52821">
    <property type="entry name" value="Rhodanese/Cell cycle control phosphatase"/>
    <property type="match status" value="2"/>
</dbReference>